<keyword evidence="5" id="KW-0175">Coiled coil</keyword>
<organism evidence="9 10">
    <name type="scientific">Paenibacillus hodogayensis</name>
    <dbReference type="NCBI Taxonomy" id="279208"/>
    <lineage>
        <taxon>Bacteria</taxon>
        <taxon>Bacillati</taxon>
        <taxon>Bacillota</taxon>
        <taxon>Bacilli</taxon>
        <taxon>Bacillales</taxon>
        <taxon>Paenibacillaceae</taxon>
        <taxon>Paenibacillus</taxon>
    </lineage>
</organism>
<feature type="domain" description="Fe/B12 periplasmic-binding" evidence="8">
    <location>
        <begin position="65"/>
        <end position="318"/>
    </location>
</feature>
<dbReference type="SUPFAM" id="SSF53807">
    <property type="entry name" value="Helical backbone' metal receptor"/>
    <property type="match status" value="1"/>
</dbReference>
<feature type="coiled-coil region" evidence="5">
    <location>
        <begin position="173"/>
        <end position="200"/>
    </location>
</feature>
<comment type="subcellular location">
    <subcellularLocation>
        <location evidence="1">Cell envelope</location>
    </subcellularLocation>
</comment>
<feature type="region of interest" description="Disordered" evidence="6">
    <location>
        <begin position="24"/>
        <end position="47"/>
    </location>
</feature>
<dbReference type="Pfam" id="PF01497">
    <property type="entry name" value="Peripla_BP_2"/>
    <property type="match status" value="1"/>
</dbReference>
<sequence length="318" mass="34131">MLALSGLLLSASLALAGCGSAADSKAGAPASGGTPAAAGTDKQAAAAPRTLKDALGNQVQIPAQPKRIIAPFLEDPLTALGIKPVAQWSMQGNPQQYLQNELKGIPSLNMTGGMKPEETLSYTPDLIIFPDASYLKGGAYENFAKIAPTFVLSTDTKDWRGLVVKLGEVLGKKNEAEQALQKHDRKLADAKEKLRSTVGEKTAVLLQGSNEKNFKLFGPEFYGGAVLYQGLGFKQPKVLKGDYETYSLETLAEMQDVDYIFVLSGPGRAKPPEDNSLWKNLPAVKQGHVFEADSGHWFNQNVIANGLIVEDVLRYVAK</sequence>
<protein>
    <submittedName>
        <fullName evidence="9">ABC transporter substrate-binding protein</fullName>
    </submittedName>
</protein>
<dbReference type="PROSITE" id="PS50983">
    <property type="entry name" value="FE_B12_PBP"/>
    <property type="match status" value="1"/>
</dbReference>
<dbReference type="InterPro" id="IPR002491">
    <property type="entry name" value="ABC_transptr_periplasmic_BD"/>
</dbReference>
<comment type="similarity">
    <text evidence="2">Belongs to the bacterial solute-binding protein 8 family.</text>
</comment>
<evidence type="ECO:0000313" key="9">
    <source>
        <dbReference type="EMBL" id="MFB9754994.1"/>
    </source>
</evidence>
<evidence type="ECO:0000256" key="1">
    <source>
        <dbReference type="ARBA" id="ARBA00004196"/>
    </source>
</evidence>
<gene>
    <name evidence="9" type="ORF">ACFFNY_25755</name>
</gene>
<evidence type="ECO:0000256" key="7">
    <source>
        <dbReference type="SAM" id="SignalP"/>
    </source>
</evidence>
<evidence type="ECO:0000256" key="4">
    <source>
        <dbReference type="ARBA" id="ARBA00022729"/>
    </source>
</evidence>
<dbReference type="RefSeq" id="WP_344909063.1">
    <property type="nucleotide sequence ID" value="NZ_BAAAYO010000007.1"/>
</dbReference>
<evidence type="ECO:0000259" key="8">
    <source>
        <dbReference type="PROSITE" id="PS50983"/>
    </source>
</evidence>
<comment type="caution">
    <text evidence="9">The sequence shown here is derived from an EMBL/GenBank/DDBJ whole genome shotgun (WGS) entry which is preliminary data.</text>
</comment>
<keyword evidence="10" id="KW-1185">Reference proteome</keyword>
<evidence type="ECO:0000256" key="3">
    <source>
        <dbReference type="ARBA" id="ARBA00022448"/>
    </source>
</evidence>
<dbReference type="PANTHER" id="PTHR30532">
    <property type="entry name" value="IRON III DICITRATE-BINDING PERIPLASMIC PROTEIN"/>
    <property type="match status" value="1"/>
</dbReference>
<evidence type="ECO:0000256" key="5">
    <source>
        <dbReference type="SAM" id="Coils"/>
    </source>
</evidence>
<proteinExistence type="inferred from homology"/>
<dbReference type="Gene3D" id="3.40.50.1980">
    <property type="entry name" value="Nitrogenase molybdenum iron protein domain"/>
    <property type="match status" value="2"/>
</dbReference>
<dbReference type="PANTHER" id="PTHR30532:SF29">
    <property type="entry name" value="FE(3+) DICITRATE-BINDING PERIPLASMIC PROTEIN"/>
    <property type="match status" value="1"/>
</dbReference>
<evidence type="ECO:0000256" key="2">
    <source>
        <dbReference type="ARBA" id="ARBA00008814"/>
    </source>
</evidence>
<evidence type="ECO:0000313" key="10">
    <source>
        <dbReference type="Proteomes" id="UP001589619"/>
    </source>
</evidence>
<evidence type="ECO:0000256" key="6">
    <source>
        <dbReference type="SAM" id="MobiDB-lite"/>
    </source>
</evidence>
<keyword evidence="4 7" id="KW-0732">Signal</keyword>
<feature type="chain" id="PRO_5046751398" evidence="7">
    <location>
        <begin position="17"/>
        <end position="318"/>
    </location>
</feature>
<name>A0ABV5W348_9BACL</name>
<dbReference type="InterPro" id="IPR051313">
    <property type="entry name" value="Bact_iron-sidero_bind"/>
</dbReference>
<feature type="signal peptide" evidence="7">
    <location>
        <begin position="1"/>
        <end position="16"/>
    </location>
</feature>
<dbReference type="Proteomes" id="UP001589619">
    <property type="component" value="Unassembled WGS sequence"/>
</dbReference>
<keyword evidence="3" id="KW-0813">Transport</keyword>
<dbReference type="EMBL" id="JBHMAG010000017">
    <property type="protein sequence ID" value="MFB9754994.1"/>
    <property type="molecule type" value="Genomic_DNA"/>
</dbReference>
<accession>A0ABV5W348</accession>
<reference evidence="9 10" key="1">
    <citation type="submission" date="2024-09" db="EMBL/GenBank/DDBJ databases">
        <authorList>
            <person name="Sun Q."/>
            <person name="Mori K."/>
        </authorList>
    </citation>
    <scope>NUCLEOTIDE SEQUENCE [LARGE SCALE GENOMIC DNA]</scope>
    <source>
        <strain evidence="9 10">JCM 12520</strain>
    </source>
</reference>